<evidence type="ECO:0000256" key="5">
    <source>
        <dbReference type="HAMAP-Rule" id="MF_00014"/>
    </source>
</evidence>
<gene>
    <name evidence="5" type="primary">rimM</name>
    <name evidence="8" type="ORF">CHT91_02100</name>
</gene>
<dbReference type="SUPFAM" id="SSF50346">
    <property type="entry name" value="PRC-barrel domain"/>
    <property type="match status" value="1"/>
</dbReference>
<dbReference type="InterPro" id="IPR002676">
    <property type="entry name" value="RimM_N"/>
</dbReference>
<dbReference type="GO" id="GO:0005737">
    <property type="term" value="C:cytoplasm"/>
    <property type="evidence" value="ECO:0007669"/>
    <property type="project" value="UniProtKB-SubCell"/>
</dbReference>
<name>A0A3E2DLW4_9ACTN</name>
<evidence type="ECO:0000313" key="9">
    <source>
        <dbReference type="Proteomes" id="UP000259211"/>
    </source>
</evidence>
<keyword evidence="2 5" id="KW-0690">Ribosome biogenesis</keyword>
<dbReference type="InterPro" id="IPR056792">
    <property type="entry name" value="PRC_RimM"/>
</dbReference>
<comment type="similarity">
    <text evidence="5">Belongs to the RimM family.</text>
</comment>
<organism evidence="8 9">
    <name type="scientific">Cutibacterium avidum</name>
    <dbReference type="NCBI Taxonomy" id="33010"/>
    <lineage>
        <taxon>Bacteria</taxon>
        <taxon>Bacillati</taxon>
        <taxon>Actinomycetota</taxon>
        <taxon>Actinomycetes</taxon>
        <taxon>Propionibacteriales</taxon>
        <taxon>Propionibacteriaceae</taxon>
        <taxon>Cutibacterium</taxon>
    </lineage>
</organism>
<evidence type="ECO:0000256" key="4">
    <source>
        <dbReference type="ARBA" id="ARBA00023186"/>
    </source>
</evidence>
<evidence type="ECO:0000256" key="3">
    <source>
        <dbReference type="ARBA" id="ARBA00022552"/>
    </source>
</evidence>
<evidence type="ECO:0000259" key="6">
    <source>
        <dbReference type="Pfam" id="PF01782"/>
    </source>
</evidence>
<dbReference type="GO" id="GO:0005840">
    <property type="term" value="C:ribosome"/>
    <property type="evidence" value="ECO:0007669"/>
    <property type="project" value="InterPro"/>
</dbReference>
<comment type="domain">
    <text evidence="5">The PRC barrel domain binds ribosomal protein uS19.</text>
</comment>
<proteinExistence type="inferred from homology"/>
<dbReference type="GO" id="GO:0006364">
    <property type="term" value="P:rRNA processing"/>
    <property type="evidence" value="ECO:0007669"/>
    <property type="project" value="UniProtKB-UniRule"/>
</dbReference>
<dbReference type="EMBL" id="NOWI01000002">
    <property type="protein sequence ID" value="RFT46372.1"/>
    <property type="molecule type" value="Genomic_DNA"/>
</dbReference>
<comment type="function">
    <text evidence="5">An accessory protein needed during the final step in the assembly of 30S ribosomal subunit, possibly for assembly of the head region. Essential for efficient processing of 16S rRNA. May be needed both before and after RbfA during the maturation of 16S rRNA. It has affinity for free ribosomal 30S subunits but not for 70S ribosomes.</text>
</comment>
<keyword evidence="4 5" id="KW-0143">Chaperone</keyword>
<dbReference type="RefSeq" id="WP_117188494.1">
    <property type="nucleotide sequence ID" value="NZ_JAQDJS010000004.1"/>
</dbReference>
<dbReference type="Pfam" id="PF01782">
    <property type="entry name" value="RimM"/>
    <property type="match status" value="1"/>
</dbReference>
<comment type="subunit">
    <text evidence="5">Binds ribosomal protein uS19.</text>
</comment>
<sequence>MEQQATVEVVVGRVGRAHGLRGDVVIEVRTDEPDERFDVGATVCIEGTRRELTVARSRWAKGSLIAAFKEVADRNGAEELRGSVLVADVEADEKPADPEEFWDRQLRGLAVVDESGQARGTVKDILHLPAQDVLAIDVDGDEHLVPFVRQLVPTVDVAAGQIVVASIPGLLDDDAEEAR</sequence>
<evidence type="ECO:0000313" key="8">
    <source>
        <dbReference type="EMBL" id="RFT46372.1"/>
    </source>
</evidence>
<evidence type="ECO:0000259" key="7">
    <source>
        <dbReference type="Pfam" id="PF24986"/>
    </source>
</evidence>
<dbReference type="InterPro" id="IPR011033">
    <property type="entry name" value="PRC_barrel-like_sf"/>
</dbReference>
<comment type="subcellular location">
    <subcellularLocation>
        <location evidence="5">Cytoplasm</location>
    </subcellularLocation>
</comment>
<accession>A0A3E2DLW4</accession>
<dbReference type="InterPro" id="IPR036976">
    <property type="entry name" value="RimM_N_sf"/>
</dbReference>
<feature type="domain" description="RimM N-terminal" evidence="6">
    <location>
        <begin position="10"/>
        <end position="89"/>
    </location>
</feature>
<dbReference type="Gene3D" id="2.30.30.240">
    <property type="entry name" value="PRC-barrel domain"/>
    <property type="match status" value="1"/>
</dbReference>
<evidence type="ECO:0000256" key="1">
    <source>
        <dbReference type="ARBA" id="ARBA00022490"/>
    </source>
</evidence>
<dbReference type="Gene3D" id="2.40.30.60">
    <property type="entry name" value="RimM"/>
    <property type="match status" value="1"/>
</dbReference>
<protein>
    <recommendedName>
        <fullName evidence="5">Ribosome maturation factor RimM</fullName>
    </recommendedName>
</protein>
<evidence type="ECO:0000256" key="2">
    <source>
        <dbReference type="ARBA" id="ARBA00022517"/>
    </source>
</evidence>
<feature type="domain" description="Ribosome maturation factor RimM PRC barrel" evidence="7">
    <location>
        <begin position="105"/>
        <end position="165"/>
    </location>
</feature>
<keyword evidence="3 5" id="KW-0698">rRNA processing</keyword>
<dbReference type="GO" id="GO:0043022">
    <property type="term" value="F:ribosome binding"/>
    <property type="evidence" value="ECO:0007669"/>
    <property type="project" value="InterPro"/>
</dbReference>
<dbReference type="NCBIfam" id="TIGR02273">
    <property type="entry name" value="16S_RimM"/>
    <property type="match status" value="1"/>
</dbReference>
<dbReference type="HAMAP" id="MF_00014">
    <property type="entry name" value="Ribosome_mat_RimM"/>
    <property type="match status" value="1"/>
</dbReference>
<dbReference type="Pfam" id="PF24986">
    <property type="entry name" value="PRC_RimM"/>
    <property type="match status" value="1"/>
</dbReference>
<dbReference type="PANTHER" id="PTHR33692">
    <property type="entry name" value="RIBOSOME MATURATION FACTOR RIMM"/>
    <property type="match status" value="1"/>
</dbReference>
<dbReference type="InterPro" id="IPR011961">
    <property type="entry name" value="RimM"/>
</dbReference>
<keyword evidence="1 5" id="KW-0963">Cytoplasm</keyword>
<reference evidence="8 9" key="1">
    <citation type="submission" date="2017-07" db="EMBL/GenBank/DDBJ databases">
        <authorList>
            <person name="Sun Z.S."/>
            <person name="Albrecht U."/>
            <person name="Echele G."/>
            <person name="Lee C.C."/>
        </authorList>
    </citation>
    <scope>NUCLEOTIDE SEQUENCE [LARGE SCALE GENOMIC DNA]</scope>
    <source>
        <strain evidence="8 9">P16-029</strain>
    </source>
</reference>
<comment type="caution">
    <text evidence="8">The sequence shown here is derived from an EMBL/GenBank/DDBJ whole genome shotgun (WGS) entry which is preliminary data.</text>
</comment>
<dbReference type="Proteomes" id="UP000259211">
    <property type="component" value="Unassembled WGS sequence"/>
</dbReference>
<dbReference type="SUPFAM" id="SSF50447">
    <property type="entry name" value="Translation proteins"/>
    <property type="match status" value="1"/>
</dbReference>
<dbReference type="PANTHER" id="PTHR33692:SF1">
    <property type="entry name" value="RIBOSOME MATURATION FACTOR RIMM"/>
    <property type="match status" value="1"/>
</dbReference>
<dbReference type="GO" id="GO:0042274">
    <property type="term" value="P:ribosomal small subunit biogenesis"/>
    <property type="evidence" value="ECO:0007669"/>
    <property type="project" value="UniProtKB-UniRule"/>
</dbReference>
<dbReference type="InterPro" id="IPR009000">
    <property type="entry name" value="Transl_B-barrel_sf"/>
</dbReference>
<dbReference type="AlphaFoldDB" id="A0A3E2DLW4"/>